<evidence type="ECO:0000313" key="2">
    <source>
        <dbReference type="EMBL" id="EBS9622950.1"/>
    </source>
</evidence>
<dbReference type="EMBL" id="AAGXER010000040">
    <property type="protein sequence ID" value="EBS9622950.1"/>
    <property type="molecule type" value="Genomic_DNA"/>
</dbReference>
<evidence type="ECO:0000256" key="1">
    <source>
        <dbReference type="SAM" id="SignalP"/>
    </source>
</evidence>
<protein>
    <submittedName>
        <fullName evidence="2">Conjugal transfer protein TraN</fullName>
    </submittedName>
</protein>
<name>A0A5V0YX24_SALER</name>
<accession>A0A5V0YX24</accession>
<reference evidence="2" key="1">
    <citation type="submission" date="2018-07" db="EMBL/GenBank/DDBJ databases">
        <authorList>
            <consortium name="PulseNet: The National Subtyping Network for Foodborne Disease Surveillance"/>
            <person name="Tarr C.L."/>
            <person name="Trees E."/>
            <person name="Katz L.S."/>
            <person name="Carleton-Romer H.A."/>
            <person name="Stroika S."/>
            <person name="Kucerova Z."/>
            <person name="Roache K.F."/>
            <person name="Sabol A.L."/>
            <person name="Besser J."/>
            <person name="Gerner-Smidt P."/>
        </authorList>
    </citation>
    <scope>NUCLEOTIDE SEQUENCE</scope>
    <source>
        <strain evidence="2">PNUSAS017185</strain>
        <strain evidence="3">PNUSAS103214</strain>
    </source>
</reference>
<sequence>MKRMLPLFLLLAAGQAQADSNSDYRAGSDFAHQIKGQGTGSIRNFNPQESIPGYNANPDETKYYGGVTAGGDSGLKNDGTTQWATGETGKTITESFMNKPKDILSPDAPFIEKGRDVVNRA</sequence>
<feature type="signal peptide" evidence="1">
    <location>
        <begin position="1"/>
        <end position="18"/>
    </location>
</feature>
<gene>
    <name evidence="2" type="ORF">CGY64_23905</name>
    <name evidence="3" type="ORF">F9N36_23850</name>
</gene>
<keyword evidence="1" id="KW-0732">Signal</keyword>
<feature type="non-terminal residue" evidence="2">
    <location>
        <position position="121"/>
    </location>
</feature>
<proteinExistence type="predicted"/>
<organism evidence="2">
    <name type="scientific">Salmonella enterica</name>
    <name type="common">Salmonella choleraesuis</name>
    <dbReference type="NCBI Taxonomy" id="28901"/>
    <lineage>
        <taxon>Bacteria</taxon>
        <taxon>Pseudomonadati</taxon>
        <taxon>Pseudomonadota</taxon>
        <taxon>Gammaproteobacteria</taxon>
        <taxon>Enterobacterales</taxon>
        <taxon>Enterobacteriaceae</taxon>
        <taxon>Salmonella</taxon>
    </lineage>
</organism>
<dbReference type="EMBL" id="AALKKF010000037">
    <property type="protein sequence ID" value="EDA5349218.1"/>
    <property type="molecule type" value="Genomic_DNA"/>
</dbReference>
<dbReference type="AlphaFoldDB" id="A0A5V0YX24"/>
<comment type="caution">
    <text evidence="2">The sequence shown here is derived from an EMBL/GenBank/DDBJ whole genome shotgun (WGS) entry which is preliminary data.</text>
</comment>
<evidence type="ECO:0000313" key="3">
    <source>
        <dbReference type="EMBL" id="EDA5349218.1"/>
    </source>
</evidence>
<feature type="chain" id="PRO_5036152629" evidence="1">
    <location>
        <begin position="19"/>
        <end position="121"/>
    </location>
</feature>